<organism evidence="2 3">
    <name type="scientific">Pseudolactococcus insecticola</name>
    <dbReference type="NCBI Taxonomy" id="2709158"/>
    <lineage>
        <taxon>Bacteria</taxon>
        <taxon>Bacillati</taxon>
        <taxon>Bacillota</taxon>
        <taxon>Bacilli</taxon>
        <taxon>Lactobacillales</taxon>
        <taxon>Streptococcaceae</taxon>
        <taxon>Pseudolactococcus</taxon>
    </lineage>
</organism>
<evidence type="ECO:0000313" key="3">
    <source>
        <dbReference type="Proteomes" id="UP000475928"/>
    </source>
</evidence>
<dbReference type="EMBL" id="BLLH01000014">
    <property type="protein sequence ID" value="GFH41390.1"/>
    <property type="molecule type" value="Genomic_DNA"/>
</dbReference>
<protein>
    <submittedName>
        <fullName evidence="2">Uncharacterized protein</fullName>
    </submittedName>
</protein>
<name>A0A6A0B7S6_9LACT</name>
<evidence type="ECO:0000313" key="2">
    <source>
        <dbReference type="EMBL" id="GFH41390.1"/>
    </source>
</evidence>
<comment type="caution">
    <text evidence="2">The sequence shown here is derived from an EMBL/GenBank/DDBJ whole genome shotgun (WGS) entry which is preliminary data.</text>
</comment>
<gene>
    <name evidence="2" type="ORF">Hs20B_17880</name>
</gene>
<feature type="compositionally biased region" description="Acidic residues" evidence="1">
    <location>
        <begin position="123"/>
        <end position="132"/>
    </location>
</feature>
<proteinExistence type="predicted"/>
<evidence type="ECO:0000256" key="1">
    <source>
        <dbReference type="SAM" id="MobiDB-lite"/>
    </source>
</evidence>
<reference evidence="2 3" key="1">
    <citation type="submission" date="2020-02" db="EMBL/GenBank/DDBJ databases">
        <title>Draft genome sequence of Lactococcus sp. Hs20B0-1.</title>
        <authorList>
            <person name="Noda S."/>
            <person name="Yuki M."/>
            <person name="Ohkuma M."/>
        </authorList>
    </citation>
    <scope>NUCLEOTIDE SEQUENCE [LARGE SCALE GENOMIC DNA]</scope>
    <source>
        <strain evidence="2 3">Hs20B0-1</strain>
    </source>
</reference>
<feature type="region of interest" description="Disordered" evidence="1">
    <location>
        <begin position="112"/>
        <end position="132"/>
    </location>
</feature>
<sequence>MEDFTNNKIELSTERALLIDTWKHHHGQRYRTDSNETIEADDYLKEQVDNYGKMLKELGVSIARQREALDLKPELDTPSKKPKVPEYVEPDWEEIEREQDDKWAEMRSAMPSSYFGNGNGGLYDDDNMDQGY</sequence>
<accession>A0A6A0B7S6</accession>
<dbReference type="Proteomes" id="UP000475928">
    <property type="component" value="Unassembled WGS sequence"/>
</dbReference>
<dbReference type="RefSeq" id="WP_172357840.1">
    <property type="nucleotide sequence ID" value="NZ_BLLH01000014.1"/>
</dbReference>
<keyword evidence="3" id="KW-1185">Reference proteome</keyword>
<dbReference type="AlphaFoldDB" id="A0A6A0B7S6"/>